<protein>
    <recommendedName>
        <fullName evidence="3">Methyl-accepting chemotaxis protein</fullName>
    </recommendedName>
</protein>
<evidence type="ECO:0008006" key="3">
    <source>
        <dbReference type="Google" id="ProtNLM"/>
    </source>
</evidence>
<evidence type="ECO:0000313" key="1">
    <source>
        <dbReference type="EMBL" id="KZL89014.1"/>
    </source>
</evidence>
<keyword evidence="2" id="KW-1185">Reference proteome</keyword>
<gene>
    <name evidence="1" type="ORF">CLMAG_57120</name>
</gene>
<dbReference type="Proteomes" id="UP000076603">
    <property type="component" value="Unassembled WGS sequence"/>
</dbReference>
<comment type="caution">
    <text evidence="1">The sequence shown here is derived from an EMBL/GenBank/DDBJ whole genome shotgun (WGS) entry which is preliminary data.</text>
</comment>
<dbReference type="STRING" id="1121326.CLMAG_57120"/>
<accession>A0A162QVA0</accession>
<dbReference type="EMBL" id="LWAE01000012">
    <property type="protein sequence ID" value="KZL89014.1"/>
    <property type="molecule type" value="Genomic_DNA"/>
</dbReference>
<evidence type="ECO:0000313" key="2">
    <source>
        <dbReference type="Proteomes" id="UP000076603"/>
    </source>
</evidence>
<proteinExistence type="predicted"/>
<organism evidence="1 2">
    <name type="scientific">Clostridium magnum DSM 2767</name>
    <dbReference type="NCBI Taxonomy" id="1121326"/>
    <lineage>
        <taxon>Bacteria</taxon>
        <taxon>Bacillati</taxon>
        <taxon>Bacillota</taxon>
        <taxon>Clostridia</taxon>
        <taxon>Eubacteriales</taxon>
        <taxon>Clostridiaceae</taxon>
        <taxon>Clostridium</taxon>
    </lineage>
</organism>
<sequence length="44" mass="4920">MLISEVMVTQSSSITQNSEKVARDAEKLSSTSDEISKQIQMFKI</sequence>
<reference evidence="1 2" key="1">
    <citation type="submission" date="2016-04" db="EMBL/GenBank/DDBJ databases">
        <title>Genome sequence of Clostridium magnum DSM 2767.</title>
        <authorList>
            <person name="Poehlein A."/>
            <person name="Uhlig R."/>
            <person name="Fischer R."/>
            <person name="Bahl H."/>
            <person name="Daniel R."/>
        </authorList>
    </citation>
    <scope>NUCLEOTIDE SEQUENCE [LARGE SCALE GENOMIC DNA]</scope>
    <source>
        <strain evidence="1 2">DSM 2767</strain>
    </source>
</reference>
<dbReference type="AlphaFoldDB" id="A0A162QVA0"/>
<name>A0A162QVA0_9CLOT</name>